<keyword evidence="6" id="KW-0677">Repeat</keyword>
<evidence type="ECO:0000256" key="6">
    <source>
        <dbReference type="ARBA" id="ARBA00022737"/>
    </source>
</evidence>
<feature type="domain" description="4Fe-4S ferredoxin-type" evidence="10">
    <location>
        <begin position="26"/>
        <end position="51"/>
    </location>
</feature>
<evidence type="ECO:0000313" key="11">
    <source>
        <dbReference type="EMBL" id="QXO93766.1"/>
    </source>
</evidence>
<evidence type="ECO:0000256" key="4">
    <source>
        <dbReference type="ARBA" id="ARBA00022485"/>
    </source>
</evidence>
<feature type="domain" description="4Fe-4S ferredoxin-type" evidence="10">
    <location>
        <begin position="52"/>
        <end position="81"/>
    </location>
</feature>
<name>A0A8F5VIT3_METHU</name>
<proteinExistence type="predicted"/>
<dbReference type="EMBL" id="CP077107">
    <property type="protein sequence ID" value="QXO93766.1"/>
    <property type="molecule type" value="Genomic_DNA"/>
</dbReference>
<evidence type="ECO:0000256" key="9">
    <source>
        <dbReference type="ARBA" id="ARBA00023014"/>
    </source>
</evidence>
<organism evidence="11 12">
    <name type="scientific">Methanospirillum hungatei</name>
    <dbReference type="NCBI Taxonomy" id="2203"/>
    <lineage>
        <taxon>Archaea</taxon>
        <taxon>Methanobacteriati</taxon>
        <taxon>Methanobacteriota</taxon>
        <taxon>Stenosarchaea group</taxon>
        <taxon>Methanomicrobia</taxon>
        <taxon>Methanomicrobiales</taxon>
        <taxon>Methanospirillaceae</taxon>
        <taxon>Methanospirillum</taxon>
    </lineage>
</organism>
<dbReference type="Pfam" id="PF12837">
    <property type="entry name" value="Fer4_6"/>
    <property type="match status" value="1"/>
</dbReference>
<comment type="subunit">
    <text evidence="2">Heterotetramer of one alpha, one beta, one delta and one gamma chain.</text>
</comment>
<dbReference type="PANTHER" id="PTHR43724">
    <property type="entry name" value="PYRUVATE SYNTHASE SUBUNIT PORD"/>
    <property type="match status" value="1"/>
</dbReference>
<evidence type="ECO:0000256" key="8">
    <source>
        <dbReference type="ARBA" id="ARBA00023004"/>
    </source>
</evidence>
<evidence type="ECO:0000256" key="5">
    <source>
        <dbReference type="ARBA" id="ARBA00022723"/>
    </source>
</evidence>
<dbReference type="GO" id="GO:0046872">
    <property type="term" value="F:metal ion binding"/>
    <property type="evidence" value="ECO:0007669"/>
    <property type="project" value="UniProtKB-KW"/>
</dbReference>
<evidence type="ECO:0000256" key="1">
    <source>
        <dbReference type="ARBA" id="ARBA00001966"/>
    </source>
</evidence>
<keyword evidence="4" id="KW-0004">4Fe-4S</keyword>
<evidence type="ECO:0000256" key="7">
    <source>
        <dbReference type="ARBA" id="ARBA00022982"/>
    </source>
</evidence>
<evidence type="ECO:0000259" key="10">
    <source>
        <dbReference type="PROSITE" id="PS51379"/>
    </source>
</evidence>
<keyword evidence="8" id="KW-0408">Iron</keyword>
<dbReference type="Proteomes" id="UP000694228">
    <property type="component" value="Chromosome"/>
</dbReference>
<reference evidence="11 12" key="1">
    <citation type="submission" date="2021-06" db="EMBL/GenBank/DDBJ databases">
        <title>Complete genome sequence of the secondary alcohol utilizing methanogen Methanospirillum hungatei strain GP1.</title>
        <authorList>
            <person name="Day L.A."/>
            <person name="Costa K.C."/>
        </authorList>
    </citation>
    <scope>NUCLEOTIDE SEQUENCE [LARGE SCALE GENOMIC DNA]</scope>
    <source>
        <strain evidence="11 12">GP1</strain>
    </source>
</reference>
<sequence>MVARDRLAISKPREGACGNTGTWRVFRPVVDKGICNSCGMCAMYCPDGVINDDYEIDLVFCKGCGICAAECPKKAITMVREDNTTGN</sequence>
<dbReference type="GO" id="GO:0051539">
    <property type="term" value="F:4 iron, 4 sulfur cluster binding"/>
    <property type="evidence" value="ECO:0007669"/>
    <property type="project" value="UniProtKB-KW"/>
</dbReference>
<dbReference type="NCBIfam" id="TIGR02179">
    <property type="entry name" value="PorD_KorD"/>
    <property type="match status" value="1"/>
</dbReference>
<protein>
    <submittedName>
        <fullName evidence="11">4Fe-4S binding protein</fullName>
    </submittedName>
</protein>
<accession>A0A8F5VIT3</accession>
<dbReference type="Pfam" id="PF00037">
    <property type="entry name" value="Fer4"/>
    <property type="match status" value="1"/>
</dbReference>
<comment type="cofactor">
    <cofactor evidence="1">
        <name>[4Fe-4S] cluster</name>
        <dbReference type="ChEBI" id="CHEBI:49883"/>
    </cofactor>
</comment>
<dbReference type="InterPro" id="IPR017896">
    <property type="entry name" value="4Fe4S_Fe-S-bd"/>
</dbReference>
<dbReference type="PANTHER" id="PTHR43724:SF1">
    <property type="entry name" value="PYRUVATE SYNTHASE SUBUNIT PORD"/>
    <property type="match status" value="1"/>
</dbReference>
<dbReference type="AlphaFoldDB" id="A0A8F5VIT3"/>
<dbReference type="InterPro" id="IPR017900">
    <property type="entry name" value="4Fe4S_Fe_S_CS"/>
</dbReference>
<dbReference type="OrthoDB" id="23478at2157"/>
<keyword evidence="3" id="KW-0813">Transport</keyword>
<evidence type="ECO:0000256" key="2">
    <source>
        <dbReference type="ARBA" id="ARBA00011595"/>
    </source>
</evidence>
<evidence type="ECO:0000313" key="12">
    <source>
        <dbReference type="Proteomes" id="UP000694228"/>
    </source>
</evidence>
<keyword evidence="5" id="KW-0479">Metal-binding</keyword>
<keyword evidence="9" id="KW-0411">Iron-sulfur</keyword>
<gene>
    <name evidence="11" type="ORF">KSK55_10425</name>
</gene>
<evidence type="ECO:0000256" key="3">
    <source>
        <dbReference type="ARBA" id="ARBA00022448"/>
    </source>
</evidence>
<dbReference type="GO" id="GO:0016625">
    <property type="term" value="F:oxidoreductase activity, acting on the aldehyde or oxo group of donors, iron-sulfur protein as acceptor"/>
    <property type="evidence" value="ECO:0007669"/>
    <property type="project" value="InterPro"/>
</dbReference>
<keyword evidence="7" id="KW-0249">Electron transport</keyword>
<dbReference type="PROSITE" id="PS51379">
    <property type="entry name" value="4FE4S_FER_2"/>
    <property type="match status" value="2"/>
</dbReference>
<dbReference type="PROSITE" id="PS00198">
    <property type="entry name" value="4FE4S_FER_1"/>
    <property type="match status" value="1"/>
</dbReference>
<dbReference type="InterPro" id="IPR011898">
    <property type="entry name" value="PorD_KorD"/>
</dbReference>